<proteinExistence type="predicted"/>
<dbReference type="AlphaFoldDB" id="E5AL74"/>
<keyword evidence="1" id="KW-0812">Transmembrane</keyword>
<dbReference type="Proteomes" id="UP000007437">
    <property type="component" value="Chromosome"/>
</dbReference>
<dbReference type="Pfam" id="PF04070">
    <property type="entry name" value="DUF378"/>
    <property type="match status" value="1"/>
</dbReference>
<dbReference type="InterPro" id="IPR007211">
    <property type="entry name" value="DUF378"/>
</dbReference>
<name>E5AL74_MYCRK</name>
<evidence type="ECO:0000256" key="1">
    <source>
        <dbReference type="SAM" id="Phobius"/>
    </source>
</evidence>
<reference evidence="2 3" key="1">
    <citation type="journal article" date="2011" name="J. Bacteriol.">
        <title>Complete genome sequence of Burkholderia rhizoxinica, an endosymbiont of Rhizopus microsporus.</title>
        <authorList>
            <person name="Lackner G."/>
            <person name="Moebius N."/>
            <person name="Partida-Martinez L."/>
            <person name="Hertweck C."/>
        </authorList>
    </citation>
    <scope>NUCLEOTIDE SEQUENCE [LARGE SCALE GENOMIC DNA]</scope>
    <source>
        <strain evidence="3">DSM 19002 / CIP 109453 / HKI 454</strain>
    </source>
</reference>
<sequence length="138" mass="15177">MDIAMAPYRLIPQQDRKAAKKPTRQHRSSCRHARCAIEGTSPFIAFFEEITMTIVTTCGARSNLFDWIAGVLVIIGALNWGLVGLFQFDLVAAILGAGSMMTRIIYVLVGLAGIYCLIRAFIMPKVTVSDSADIRDPK</sequence>
<organism evidence="2 3">
    <name type="scientific">Mycetohabitans rhizoxinica (strain DSM 19002 / CIP 109453 / HKI 454)</name>
    <name type="common">Paraburkholderia rhizoxinica</name>
    <dbReference type="NCBI Taxonomy" id="882378"/>
    <lineage>
        <taxon>Bacteria</taxon>
        <taxon>Pseudomonadati</taxon>
        <taxon>Pseudomonadota</taxon>
        <taxon>Betaproteobacteria</taxon>
        <taxon>Burkholderiales</taxon>
        <taxon>Burkholderiaceae</taxon>
        <taxon>Mycetohabitans</taxon>
    </lineage>
</organism>
<feature type="transmembrane region" description="Helical" evidence="1">
    <location>
        <begin position="67"/>
        <end position="92"/>
    </location>
</feature>
<dbReference type="PANTHER" id="PTHR37304">
    <property type="entry name" value="MEMBRANE PROTEIN-RELATED"/>
    <property type="match status" value="1"/>
</dbReference>
<evidence type="ECO:0000313" key="2">
    <source>
        <dbReference type="EMBL" id="CBW73747.1"/>
    </source>
</evidence>
<keyword evidence="1" id="KW-0472">Membrane</keyword>
<gene>
    <name evidence="2" type="ordered locus">RBRH_00344</name>
</gene>
<keyword evidence="1" id="KW-1133">Transmembrane helix</keyword>
<feature type="transmembrane region" description="Helical" evidence="1">
    <location>
        <begin position="104"/>
        <end position="122"/>
    </location>
</feature>
<accession>E5AL74</accession>
<dbReference type="HOGENOM" id="CLU_1851397_0_0_4"/>
<dbReference type="EMBL" id="FR687359">
    <property type="protein sequence ID" value="CBW73747.1"/>
    <property type="molecule type" value="Genomic_DNA"/>
</dbReference>
<dbReference type="eggNOG" id="COG2155">
    <property type="taxonomic scope" value="Bacteria"/>
</dbReference>
<dbReference type="STRING" id="882378.RBRH_00344"/>
<protein>
    <submittedName>
        <fullName evidence="2">Hypothetical membrane associated protein</fullName>
    </submittedName>
</protein>
<dbReference type="KEGG" id="brh:RBRH_00344"/>
<dbReference type="PANTHER" id="PTHR37304:SF1">
    <property type="entry name" value="MEMBRANE PROTEIN"/>
    <property type="match status" value="1"/>
</dbReference>
<evidence type="ECO:0000313" key="3">
    <source>
        <dbReference type="Proteomes" id="UP000007437"/>
    </source>
</evidence>